<reference evidence="10 12" key="2">
    <citation type="journal article" date="2018" name="Plant J.">
        <title>The Physcomitrella patens chromosome-scale assembly reveals moss genome structure and evolution.</title>
        <authorList>
            <person name="Lang D."/>
            <person name="Ullrich K.K."/>
            <person name="Murat F."/>
            <person name="Fuchs J."/>
            <person name="Jenkins J."/>
            <person name="Haas F.B."/>
            <person name="Piednoel M."/>
            <person name="Gundlach H."/>
            <person name="Van Bel M."/>
            <person name="Meyberg R."/>
            <person name="Vives C."/>
            <person name="Morata J."/>
            <person name="Symeonidi A."/>
            <person name="Hiss M."/>
            <person name="Muchero W."/>
            <person name="Kamisugi Y."/>
            <person name="Saleh O."/>
            <person name="Blanc G."/>
            <person name="Decker E.L."/>
            <person name="van Gessel N."/>
            <person name="Grimwood J."/>
            <person name="Hayes R.D."/>
            <person name="Graham S.W."/>
            <person name="Gunter L.E."/>
            <person name="McDaniel S.F."/>
            <person name="Hoernstein S.N.W."/>
            <person name="Larsson A."/>
            <person name="Li F.W."/>
            <person name="Perroud P.F."/>
            <person name="Phillips J."/>
            <person name="Ranjan P."/>
            <person name="Rokshar D.S."/>
            <person name="Rothfels C.J."/>
            <person name="Schneider L."/>
            <person name="Shu S."/>
            <person name="Stevenson D.W."/>
            <person name="Thummler F."/>
            <person name="Tillich M."/>
            <person name="Villarreal Aguilar J.C."/>
            <person name="Widiez T."/>
            <person name="Wong G.K."/>
            <person name="Wymore A."/>
            <person name="Zhang Y."/>
            <person name="Zimmer A.D."/>
            <person name="Quatrano R.S."/>
            <person name="Mayer K.F.X."/>
            <person name="Goodstein D."/>
            <person name="Casacuberta J.M."/>
            <person name="Vandepoele K."/>
            <person name="Reski R."/>
            <person name="Cuming A.C."/>
            <person name="Tuskan G.A."/>
            <person name="Maumus F."/>
            <person name="Salse J."/>
            <person name="Schmutz J."/>
            <person name="Rensing S.A."/>
        </authorList>
    </citation>
    <scope>NUCLEOTIDE SEQUENCE [LARGE SCALE GENOMIC DNA]</scope>
    <source>
        <strain evidence="11 12">cv. Gransden 2004</strain>
    </source>
</reference>
<evidence type="ECO:0000256" key="2">
    <source>
        <dbReference type="ARBA" id="ARBA00007651"/>
    </source>
</evidence>
<gene>
    <name evidence="11" type="primary">LOC112282589</name>
    <name evidence="10" type="ORF">PHYPA_007268</name>
</gene>
<dbReference type="PANTHER" id="PTHR32021:SF1">
    <property type="entry name" value="CASP-LIKE PROTEIN 5A1"/>
    <property type="match status" value="1"/>
</dbReference>
<dbReference type="GO" id="GO:0005886">
    <property type="term" value="C:plasma membrane"/>
    <property type="evidence" value="ECO:0007669"/>
    <property type="project" value="UniProtKB-SubCell"/>
</dbReference>
<keyword evidence="7 8" id="KW-0472">Membrane</keyword>
<feature type="transmembrane region" description="Helical" evidence="8">
    <location>
        <begin position="115"/>
        <end position="135"/>
    </location>
</feature>
<evidence type="ECO:0000256" key="5">
    <source>
        <dbReference type="ARBA" id="ARBA00022692"/>
    </source>
</evidence>
<protein>
    <recommendedName>
        <fullName evidence="8">CASP-like protein</fullName>
    </recommendedName>
</protein>
<comment type="caution">
    <text evidence="8">Lacks conserved residue(s) required for the propagation of feature annotation.</text>
</comment>
<dbReference type="GO" id="GO:0016020">
    <property type="term" value="C:membrane"/>
    <property type="evidence" value="ECO:0000318"/>
    <property type="project" value="GO_Central"/>
</dbReference>
<dbReference type="HOGENOM" id="CLU_103961_1_0_1"/>
<proteinExistence type="inferred from homology"/>
<dbReference type="eggNOG" id="ENOG502QTTS">
    <property type="taxonomic scope" value="Eukaryota"/>
</dbReference>
<dbReference type="Proteomes" id="UP000006727">
    <property type="component" value="Chromosome 5"/>
</dbReference>
<evidence type="ECO:0000313" key="12">
    <source>
        <dbReference type="Proteomes" id="UP000006727"/>
    </source>
</evidence>
<comment type="similarity">
    <text evidence="2 8">Belongs to the Casparian strip membrane proteins (CASP) family.</text>
</comment>
<dbReference type="OrthoDB" id="828022at2759"/>
<name>A9S184_PHYPA</name>
<feature type="transmembrane region" description="Helical" evidence="8">
    <location>
        <begin position="70"/>
        <end position="95"/>
    </location>
</feature>
<dbReference type="Pfam" id="PF04535">
    <property type="entry name" value="CASP_dom"/>
    <property type="match status" value="1"/>
</dbReference>
<dbReference type="EnsemblPlants" id="Pp3c5_5108V3.1">
    <property type="protein sequence ID" value="Pp3c5_5108V3.1"/>
    <property type="gene ID" value="Pp3c5_5108"/>
</dbReference>
<dbReference type="RefSeq" id="XP_024376145.1">
    <property type="nucleotide sequence ID" value="XM_024520377.2"/>
</dbReference>
<keyword evidence="5 8" id="KW-0812">Transmembrane</keyword>
<evidence type="ECO:0000313" key="11">
    <source>
        <dbReference type="EnsemblPlants" id="Pp3c5_5108V3.1"/>
    </source>
</evidence>
<evidence type="ECO:0000313" key="10">
    <source>
        <dbReference type="EMBL" id="PNR53593.1"/>
    </source>
</evidence>
<evidence type="ECO:0000256" key="3">
    <source>
        <dbReference type="ARBA" id="ARBA00011489"/>
    </source>
</evidence>
<dbReference type="PaxDb" id="3218-PP1S41_166V6.1"/>
<dbReference type="InterPro" id="IPR045009">
    <property type="entry name" value="CASPL-5"/>
</dbReference>
<dbReference type="PANTHER" id="PTHR32021">
    <property type="entry name" value="CASP-LIKE PROTEIN 5B3"/>
    <property type="match status" value="1"/>
</dbReference>
<dbReference type="FunCoup" id="A9S184">
    <property type="interactions" value="1787"/>
</dbReference>
<keyword evidence="6 8" id="KW-1133">Transmembrane helix</keyword>
<evidence type="ECO:0000259" key="9">
    <source>
        <dbReference type="Pfam" id="PF04535"/>
    </source>
</evidence>
<dbReference type="Gramene" id="Pp3c5_5108V3.1">
    <property type="protein sequence ID" value="Pp3c5_5108V3.1"/>
    <property type="gene ID" value="Pp3c5_5108"/>
</dbReference>
<evidence type="ECO:0000256" key="7">
    <source>
        <dbReference type="ARBA" id="ARBA00023136"/>
    </source>
</evidence>
<reference evidence="10 12" key="1">
    <citation type="journal article" date="2008" name="Science">
        <title>The Physcomitrella genome reveals evolutionary insights into the conquest of land by plants.</title>
        <authorList>
            <person name="Rensing S."/>
            <person name="Lang D."/>
            <person name="Zimmer A."/>
            <person name="Terry A."/>
            <person name="Salamov A."/>
            <person name="Shapiro H."/>
            <person name="Nishiyama T."/>
            <person name="Perroud P.-F."/>
            <person name="Lindquist E."/>
            <person name="Kamisugi Y."/>
            <person name="Tanahashi T."/>
            <person name="Sakakibara K."/>
            <person name="Fujita T."/>
            <person name="Oishi K."/>
            <person name="Shin-I T."/>
            <person name="Kuroki Y."/>
            <person name="Toyoda A."/>
            <person name="Suzuki Y."/>
            <person name="Hashimoto A."/>
            <person name="Yamaguchi K."/>
            <person name="Sugano A."/>
            <person name="Kohara Y."/>
            <person name="Fujiyama A."/>
            <person name="Anterola A."/>
            <person name="Aoki S."/>
            <person name="Ashton N."/>
            <person name="Barbazuk W.B."/>
            <person name="Barker E."/>
            <person name="Bennetzen J."/>
            <person name="Bezanilla M."/>
            <person name="Blankenship R."/>
            <person name="Cho S.H."/>
            <person name="Dutcher S."/>
            <person name="Estelle M."/>
            <person name="Fawcett J.A."/>
            <person name="Gundlach H."/>
            <person name="Hanada K."/>
            <person name="Heyl A."/>
            <person name="Hicks K.A."/>
            <person name="Hugh J."/>
            <person name="Lohr M."/>
            <person name="Mayer K."/>
            <person name="Melkozernov A."/>
            <person name="Murata T."/>
            <person name="Nelson D."/>
            <person name="Pils B."/>
            <person name="Prigge M."/>
            <person name="Reiss B."/>
            <person name="Renner T."/>
            <person name="Rombauts S."/>
            <person name="Rushton P."/>
            <person name="Sanderfoot A."/>
            <person name="Schween G."/>
            <person name="Shiu S.-H."/>
            <person name="Stueber K."/>
            <person name="Theodoulou F.L."/>
            <person name="Tu H."/>
            <person name="Van de Peer Y."/>
            <person name="Verrier P.J."/>
            <person name="Waters E."/>
            <person name="Wood A."/>
            <person name="Yang L."/>
            <person name="Cove D."/>
            <person name="Cuming A."/>
            <person name="Hasebe M."/>
            <person name="Lucas S."/>
            <person name="Mishler D.B."/>
            <person name="Reski R."/>
            <person name="Grigoriev I."/>
            <person name="Quatrano R.S."/>
            <person name="Boore J.L."/>
        </authorList>
    </citation>
    <scope>NUCLEOTIDE SEQUENCE [LARGE SCALE GENOMIC DNA]</scope>
    <source>
        <strain evidence="11 12">cv. Gransden 2004</strain>
    </source>
</reference>
<organism evidence="10">
    <name type="scientific">Physcomitrium patens</name>
    <name type="common">Spreading-leaved earth moss</name>
    <name type="synonym">Physcomitrella patens</name>
    <dbReference type="NCBI Taxonomy" id="3218"/>
    <lineage>
        <taxon>Eukaryota</taxon>
        <taxon>Viridiplantae</taxon>
        <taxon>Streptophyta</taxon>
        <taxon>Embryophyta</taxon>
        <taxon>Bryophyta</taxon>
        <taxon>Bryophytina</taxon>
        <taxon>Bryopsida</taxon>
        <taxon>Funariidae</taxon>
        <taxon>Funariales</taxon>
        <taxon>Funariaceae</taxon>
        <taxon>Physcomitrium</taxon>
    </lineage>
</organism>
<evidence type="ECO:0000256" key="1">
    <source>
        <dbReference type="ARBA" id="ARBA00004651"/>
    </source>
</evidence>
<evidence type="ECO:0000256" key="8">
    <source>
        <dbReference type="RuleBase" id="RU361233"/>
    </source>
</evidence>
<sequence length="179" mass="19486">MHQVASHTAVHPVAVPPQFPRFLHPVVRMKVLAGSPGTMGGLALRLAQTGFSLISLCIKISITGFSSISAFWFLVAAMVFQFIWSFSIGVLDTALLTKRSLWNPRIVSLVVVGDWVISMMTFAGACAAAGIVVLIHNDLDQCRSNHCGRFAVAAAMAFMSWIATTLSFVLAFWLFATRR</sequence>
<accession>A9S184</accession>
<evidence type="ECO:0000256" key="4">
    <source>
        <dbReference type="ARBA" id="ARBA00022475"/>
    </source>
</evidence>
<feature type="domain" description="Casparian strip membrane protein" evidence="9">
    <location>
        <begin position="35"/>
        <end position="163"/>
    </location>
</feature>
<dbReference type="InterPro" id="IPR006702">
    <property type="entry name" value="CASP_dom"/>
</dbReference>
<keyword evidence="12" id="KW-1185">Reference proteome</keyword>
<dbReference type="OMA" id="CVMASTH"/>
<dbReference type="EMBL" id="ABEU02000005">
    <property type="protein sequence ID" value="PNR53593.1"/>
    <property type="molecule type" value="Genomic_DNA"/>
</dbReference>
<comment type="subunit">
    <text evidence="3 8">Homodimer and heterodimers.</text>
</comment>
<dbReference type="GeneID" id="112282589"/>
<evidence type="ECO:0000256" key="6">
    <source>
        <dbReference type="ARBA" id="ARBA00022989"/>
    </source>
</evidence>
<dbReference type="KEGG" id="ppp:112282589"/>
<keyword evidence="4 8" id="KW-1003">Cell membrane</keyword>
<feature type="transmembrane region" description="Helical" evidence="8">
    <location>
        <begin position="147"/>
        <end position="176"/>
    </location>
</feature>
<dbReference type="AlphaFoldDB" id="A9S184"/>
<comment type="subcellular location">
    <subcellularLocation>
        <location evidence="1 8">Cell membrane</location>
        <topology evidence="1 8">Multi-pass membrane protein</topology>
    </subcellularLocation>
</comment>
<reference evidence="11" key="3">
    <citation type="submission" date="2020-12" db="UniProtKB">
        <authorList>
            <consortium name="EnsemblPlants"/>
        </authorList>
    </citation>
    <scope>IDENTIFICATION</scope>
</reference>